<sequence>MIKVVFVCLGNICRSPMAEVVFKDLLEKEGIADQVQVDSAGTSSLEEGNPAHQGTQDRLAQEGLSAEGLHSRPIDQEDLEADYIVAMDQSNVNDILAYISGRPAGQVKKLLAYAGSQKDIADPWYTGDFDATYADVIKGCQGLLDEIKAKHFD</sequence>
<dbReference type="GO" id="GO:0004725">
    <property type="term" value="F:protein tyrosine phosphatase activity"/>
    <property type="evidence" value="ECO:0007669"/>
    <property type="project" value="UniProtKB-EC"/>
</dbReference>
<dbReference type="AlphaFoldDB" id="K9EWR1"/>
<dbReference type="eggNOG" id="COG0394">
    <property type="taxonomic scope" value="Bacteria"/>
</dbReference>
<feature type="active site" evidence="6">
    <location>
        <position position="14"/>
    </location>
</feature>
<comment type="catalytic activity">
    <reaction evidence="5">
        <text>O-phospho-L-tyrosyl-[protein] + H2O = L-tyrosyl-[protein] + phosphate</text>
        <dbReference type="Rhea" id="RHEA:10684"/>
        <dbReference type="Rhea" id="RHEA-COMP:10136"/>
        <dbReference type="Rhea" id="RHEA-COMP:20101"/>
        <dbReference type="ChEBI" id="CHEBI:15377"/>
        <dbReference type="ChEBI" id="CHEBI:43474"/>
        <dbReference type="ChEBI" id="CHEBI:46858"/>
        <dbReference type="ChEBI" id="CHEBI:61978"/>
        <dbReference type="EC" id="3.1.3.48"/>
    </reaction>
</comment>
<dbReference type="InterPro" id="IPR023485">
    <property type="entry name" value="Ptyr_pPase"/>
</dbReference>
<accession>K9EWR1</accession>
<dbReference type="Proteomes" id="UP000009875">
    <property type="component" value="Unassembled WGS sequence"/>
</dbReference>
<evidence type="ECO:0000256" key="3">
    <source>
        <dbReference type="ARBA" id="ARBA00022801"/>
    </source>
</evidence>
<dbReference type="STRING" id="883081.HMPREF9698_00797"/>
<feature type="domain" description="Phosphotyrosine protein phosphatase I" evidence="7">
    <location>
        <begin position="2"/>
        <end position="146"/>
    </location>
</feature>
<dbReference type="InterPro" id="IPR050438">
    <property type="entry name" value="LMW_PTPase"/>
</dbReference>
<dbReference type="CDD" id="cd16343">
    <property type="entry name" value="LMWPTP"/>
    <property type="match status" value="1"/>
</dbReference>
<dbReference type="SMART" id="SM00226">
    <property type="entry name" value="LMWPc"/>
    <property type="match status" value="1"/>
</dbReference>
<dbReference type="PANTHER" id="PTHR11717">
    <property type="entry name" value="LOW MOLECULAR WEIGHT PROTEIN TYROSINE PHOSPHATASE"/>
    <property type="match status" value="1"/>
</dbReference>
<feature type="active site" description="Nucleophile" evidence="6">
    <location>
        <position position="8"/>
    </location>
</feature>
<evidence type="ECO:0000256" key="1">
    <source>
        <dbReference type="ARBA" id="ARBA00011063"/>
    </source>
</evidence>
<organism evidence="8 9">
    <name type="scientific">Alloiococcus otitis ATCC 51267</name>
    <dbReference type="NCBI Taxonomy" id="883081"/>
    <lineage>
        <taxon>Bacteria</taxon>
        <taxon>Bacillati</taxon>
        <taxon>Bacillota</taxon>
        <taxon>Bacilli</taxon>
        <taxon>Lactobacillales</taxon>
        <taxon>Carnobacteriaceae</taxon>
        <taxon>Alloiococcus</taxon>
    </lineage>
</organism>
<dbReference type="OrthoDB" id="9784339at2"/>
<dbReference type="EMBL" id="AGXA01000017">
    <property type="protein sequence ID" value="EKU93680.1"/>
    <property type="molecule type" value="Genomic_DNA"/>
</dbReference>
<evidence type="ECO:0000256" key="6">
    <source>
        <dbReference type="PIRSR" id="PIRSR617867-1"/>
    </source>
</evidence>
<evidence type="ECO:0000313" key="8">
    <source>
        <dbReference type="EMBL" id="EKU93680.1"/>
    </source>
</evidence>
<dbReference type="Pfam" id="PF01451">
    <property type="entry name" value="LMWPc"/>
    <property type="match status" value="1"/>
</dbReference>
<feature type="active site" description="Proton donor" evidence="6">
    <location>
        <position position="122"/>
    </location>
</feature>
<comment type="similarity">
    <text evidence="1">Belongs to the low molecular weight phosphotyrosine protein phosphatase family.</text>
</comment>
<evidence type="ECO:0000259" key="7">
    <source>
        <dbReference type="SMART" id="SM00226"/>
    </source>
</evidence>
<reference evidence="8 9" key="1">
    <citation type="submission" date="2012-09" db="EMBL/GenBank/DDBJ databases">
        <title>The Genome Sequence of Alloiococcus otitis ATCC 51267.</title>
        <authorList>
            <consortium name="The Broad Institute Genome Sequencing Platform"/>
            <person name="Earl A."/>
            <person name="Ward D."/>
            <person name="Feldgarden M."/>
            <person name="Gevers D."/>
            <person name="Huys G."/>
            <person name="Walker B."/>
            <person name="Young S.K."/>
            <person name="Zeng Q."/>
            <person name="Gargeya S."/>
            <person name="Fitzgerald M."/>
            <person name="Haas B."/>
            <person name="Abouelleil A."/>
            <person name="Alvarado L."/>
            <person name="Arachchi H.M."/>
            <person name="Berlin A.M."/>
            <person name="Chapman S.B."/>
            <person name="Goldberg J."/>
            <person name="Griggs A."/>
            <person name="Gujja S."/>
            <person name="Hansen M."/>
            <person name="Howarth C."/>
            <person name="Imamovic A."/>
            <person name="Larimer J."/>
            <person name="McCowen C."/>
            <person name="Montmayeur A."/>
            <person name="Murphy C."/>
            <person name="Neiman D."/>
            <person name="Pearson M."/>
            <person name="Priest M."/>
            <person name="Roberts A."/>
            <person name="Saif S."/>
            <person name="Shea T."/>
            <person name="Sisk P."/>
            <person name="Sykes S."/>
            <person name="Wortman J."/>
            <person name="Nusbaum C."/>
            <person name="Birren B."/>
        </authorList>
    </citation>
    <scope>NUCLEOTIDE SEQUENCE [LARGE SCALE GENOMIC DNA]</scope>
    <source>
        <strain evidence="8 9">ATCC 51267</strain>
    </source>
</reference>
<evidence type="ECO:0000256" key="4">
    <source>
        <dbReference type="ARBA" id="ARBA00022912"/>
    </source>
</evidence>
<dbReference type="PATRIC" id="fig|883081.3.peg.794"/>
<name>K9EWR1_9LACT</name>
<evidence type="ECO:0000256" key="2">
    <source>
        <dbReference type="ARBA" id="ARBA00013064"/>
    </source>
</evidence>
<dbReference type="HOGENOM" id="CLU_071415_2_3_9"/>
<dbReference type="SUPFAM" id="SSF52788">
    <property type="entry name" value="Phosphotyrosine protein phosphatases I"/>
    <property type="match status" value="1"/>
</dbReference>
<gene>
    <name evidence="8" type="ORF">HMPREF9698_00797</name>
</gene>
<dbReference type="PANTHER" id="PTHR11717:SF7">
    <property type="entry name" value="LOW MOLECULAR WEIGHT PHOSPHOTYROSINE PROTEIN PHOSPHATASE"/>
    <property type="match status" value="1"/>
</dbReference>
<keyword evidence="9" id="KW-1185">Reference proteome</keyword>
<evidence type="ECO:0000313" key="9">
    <source>
        <dbReference type="Proteomes" id="UP000009875"/>
    </source>
</evidence>
<keyword evidence="4" id="KW-0904">Protein phosphatase</keyword>
<protein>
    <recommendedName>
        <fullName evidence="2">protein-tyrosine-phosphatase</fullName>
        <ecNumber evidence="2">3.1.3.48</ecNumber>
    </recommendedName>
</protein>
<dbReference type="InterPro" id="IPR036196">
    <property type="entry name" value="Ptyr_pPase_sf"/>
</dbReference>
<dbReference type="RefSeq" id="WP_003777602.1">
    <property type="nucleotide sequence ID" value="NZ_JH992958.1"/>
</dbReference>
<comment type="caution">
    <text evidence="8">The sequence shown here is derived from an EMBL/GenBank/DDBJ whole genome shotgun (WGS) entry which is preliminary data.</text>
</comment>
<keyword evidence="3" id="KW-0378">Hydrolase</keyword>
<evidence type="ECO:0000256" key="5">
    <source>
        <dbReference type="ARBA" id="ARBA00051722"/>
    </source>
</evidence>
<dbReference type="PRINTS" id="PR00719">
    <property type="entry name" value="LMWPTPASE"/>
</dbReference>
<dbReference type="InterPro" id="IPR017867">
    <property type="entry name" value="Tyr_phospatase_low_mol_wt"/>
</dbReference>
<dbReference type="Gene3D" id="3.40.50.2300">
    <property type="match status" value="1"/>
</dbReference>
<proteinExistence type="inferred from homology"/>
<dbReference type="EC" id="3.1.3.48" evidence="2"/>